<dbReference type="Proteomes" id="UP000886885">
    <property type="component" value="Chromosome 16D"/>
</dbReference>
<comment type="caution">
    <text evidence="1">The sequence shown here is derived from an EMBL/GenBank/DDBJ whole genome shotgun (WGS) entry which is preliminary data.</text>
</comment>
<name>A0A8X8C7I1_POPTO</name>
<reference evidence="1" key="1">
    <citation type="journal article" date="2020" name="bioRxiv">
        <title>Hybrid origin of Populus tomentosa Carr. identified through genome sequencing and phylogenomic analysis.</title>
        <authorList>
            <person name="An X."/>
            <person name="Gao K."/>
            <person name="Chen Z."/>
            <person name="Li J."/>
            <person name="Yang X."/>
            <person name="Yang X."/>
            <person name="Zhou J."/>
            <person name="Guo T."/>
            <person name="Zhao T."/>
            <person name="Huang S."/>
            <person name="Miao D."/>
            <person name="Khan W.U."/>
            <person name="Rao P."/>
            <person name="Ye M."/>
            <person name="Lei B."/>
            <person name="Liao W."/>
            <person name="Wang J."/>
            <person name="Ji L."/>
            <person name="Li Y."/>
            <person name="Guo B."/>
            <person name="Mustafa N.S."/>
            <person name="Li S."/>
            <person name="Yun Q."/>
            <person name="Keller S.R."/>
            <person name="Mao J."/>
            <person name="Zhang R."/>
            <person name="Strauss S.H."/>
        </authorList>
    </citation>
    <scope>NUCLEOTIDE SEQUENCE</scope>
    <source>
        <strain evidence="1">GM15</strain>
        <tissue evidence="1">Leaf</tissue>
    </source>
</reference>
<organism evidence="1 2">
    <name type="scientific">Populus tomentosa</name>
    <name type="common">Chinese white poplar</name>
    <dbReference type="NCBI Taxonomy" id="118781"/>
    <lineage>
        <taxon>Eukaryota</taxon>
        <taxon>Viridiplantae</taxon>
        <taxon>Streptophyta</taxon>
        <taxon>Embryophyta</taxon>
        <taxon>Tracheophyta</taxon>
        <taxon>Spermatophyta</taxon>
        <taxon>Magnoliopsida</taxon>
        <taxon>eudicotyledons</taxon>
        <taxon>Gunneridae</taxon>
        <taxon>Pentapetalae</taxon>
        <taxon>rosids</taxon>
        <taxon>fabids</taxon>
        <taxon>Malpighiales</taxon>
        <taxon>Salicaceae</taxon>
        <taxon>Saliceae</taxon>
        <taxon>Populus</taxon>
    </lineage>
</organism>
<evidence type="ECO:0000313" key="2">
    <source>
        <dbReference type="Proteomes" id="UP000886885"/>
    </source>
</evidence>
<keyword evidence="2" id="KW-1185">Reference proteome</keyword>
<gene>
    <name evidence="1" type="ORF">POTOM_052709</name>
</gene>
<evidence type="ECO:0000313" key="1">
    <source>
        <dbReference type="EMBL" id="KAG6744005.1"/>
    </source>
</evidence>
<sequence length="101" mass="11718">MIITLHRYCSVTQNWNHLPSGCPRTRCLFQGEKKVAFKLWRVDAVGKMRKFEGEIKSQPPFLVAEVFWYLCVQLRWQIFVSLGGCFGGDKNILKVITLLIN</sequence>
<proteinExistence type="predicted"/>
<dbReference type="EMBL" id="JAAWWB010000032">
    <property type="protein sequence ID" value="KAG6744005.1"/>
    <property type="molecule type" value="Genomic_DNA"/>
</dbReference>
<accession>A0A8X8C7I1</accession>
<dbReference type="AlphaFoldDB" id="A0A8X8C7I1"/>
<protein>
    <submittedName>
        <fullName evidence="1">Uncharacterized protein</fullName>
    </submittedName>
</protein>